<dbReference type="RefSeq" id="WP_096994446.1">
    <property type="nucleotide sequence ID" value="NZ_JBHSII010000001.1"/>
</dbReference>
<accession>A0A240ELJ3</accession>
<dbReference type="AlphaFoldDB" id="A0A240ELJ3"/>
<reference evidence="2" key="1">
    <citation type="submission" date="2016-06" db="EMBL/GenBank/DDBJ databases">
        <authorList>
            <person name="Rodrigo-Torres L."/>
            <person name="Arahal R.D."/>
            <person name="Lucena T."/>
        </authorList>
    </citation>
    <scope>NUCLEOTIDE SEQUENCE [LARGE SCALE GENOMIC DNA]</scope>
    <source>
        <strain evidence="2">CECT8203</strain>
    </source>
</reference>
<name>A0A240ELJ3_9VIBR</name>
<evidence type="ECO:0000313" key="1">
    <source>
        <dbReference type="EMBL" id="SNX49371.1"/>
    </source>
</evidence>
<proteinExistence type="predicted"/>
<sequence length="79" mass="9339">MAYFNNLTDKKQTEILTLLNSKIRQESETMYQTALPRAKTDDQTCAEYTGRWYELREQWQNGEVNNLHVYACLQMGFVP</sequence>
<dbReference type="Proteomes" id="UP000219336">
    <property type="component" value="Unassembled WGS sequence"/>
</dbReference>
<keyword evidence="2" id="KW-1185">Reference proteome</keyword>
<gene>
    <name evidence="1" type="ORF">VTH8203_03018</name>
</gene>
<evidence type="ECO:0000313" key="2">
    <source>
        <dbReference type="Proteomes" id="UP000219336"/>
    </source>
</evidence>
<dbReference type="EMBL" id="OANU01000055">
    <property type="protein sequence ID" value="SNX49371.1"/>
    <property type="molecule type" value="Genomic_DNA"/>
</dbReference>
<organism evidence="1 2">
    <name type="scientific">Vibrio thalassae</name>
    <dbReference type="NCBI Taxonomy" id="1243014"/>
    <lineage>
        <taxon>Bacteria</taxon>
        <taxon>Pseudomonadati</taxon>
        <taxon>Pseudomonadota</taxon>
        <taxon>Gammaproteobacteria</taxon>
        <taxon>Vibrionales</taxon>
        <taxon>Vibrionaceae</taxon>
        <taxon>Vibrio</taxon>
    </lineage>
</organism>
<protein>
    <submittedName>
        <fullName evidence="1">Uncharacterized protein</fullName>
    </submittedName>
</protein>